<evidence type="ECO:0000313" key="3">
    <source>
        <dbReference type="Proteomes" id="UP001175271"/>
    </source>
</evidence>
<evidence type="ECO:0000256" key="1">
    <source>
        <dbReference type="SAM" id="Phobius"/>
    </source>
</evidence>
<feature type="transmembrane region" description="Helical" evidence="1">
    <location>
        <begin position="44"/>
        <end position="62"/>
    </location>
</feature>
<protein>
    <submittedName>
        <fullName evidence="2">Uncharacterized protein</fullName>
    </submittedName>
</protein>
<keyword evidence="1" id="KW-1133">Transmembrane helix</keyword>
<sequence>MLSICEIRLESTHSLTAGRRVALMSTACCSKSPQRPLLYRTLSTVLYLLAIIVCVPLSVAVWRVRRVFNEKSVVGDYKKCSLSLSTPNSGTEGAIDARSE</sequence>
<keyword evidence="1" id="KW-0812">Transmembrane</keyword>
<accession>A0AA39LM67</accession>
<organism evidence="2 3">
    <name type="scientific">Steinernema hermaphroditum</name>
    <dbReference type="NCBI Taxonomy" id="289476"/>
    <lineage>
        <taxon>Eukaryota</taxon>
        <taxon>Metazoa</taxon>
        <taxon>Ecdysozoa</taxon>
        <taxon>Nematoda</taxon>
        <taxon>Chromadorea</taxon>
        <taxon>Rhabditida</taxon>
        <taxon>Tylenchina</taxon>
        <taxon>Panagrolaimomorpha</taxon>
        <taxon>Strongyloidoidea</taxon>
        <taxon>Steinernematidae</taxon>
        <taxon>Steinernema</taxon>
    </lineage>
</organism>
<proteinExistence type="predicted"/>
<evidence type="ECO:0000313" key="2">
    <source>
        <dbReference type="EMBL" id="KAK0402856.1"/>
    </source>
</evidence>
<name>A0AA39LM67_9BILA</name>
<reference evidence="2" key="1">
    <citation type="submission" date="2023-06" db="EMBL/GenBank/DDBJ databases">
        <title>Genomic analysis of the entomopathogenic nematode Steinernema hermaphroditum.</title>
        <authorList>
            <person name="Schwarz E.M."/>
            <person name="Heppert J.K."/>
            <person name="Baniya A."/>
            <person name="Schwartz H.T."/>
            <person name="Tan C.-H."/>
            <person name="Antoshechkin I."/>
            <person name="Sternberg P.W."/>
            <person name="Goodrich-Blair H."/>
            <person name="Dillman A.R."/>
        </authorList>
    </citation>
    <scope>NUCLEOTIDE SEQUENCE</scope>
    <source>
        <strain evidence="2">PS9179</strain>
        <tissue evidence="2">Whole animal</tissue>
    </source>
</reference>
<keyword evidence="3" id="KW-1185">Reference proteome</keyword>
<dbReference type="AlphaFoldDB" id="A0AA39LM67"/>
<comment type="caution">
    <text evidence="2">The sequence shown here is derived from an EMBL/GenBank/DDBJ whole genome shotgun (WGS) entry which is preliminary data.</text>
</comment>
<keyword evidence="1" id="KW-0472">Membrane</keyword>
<dbReference type="Proteomes" id="UP001175271">
    <property type="component" value="Unassembled WGS sequence"/>
</dbReference>
<dbReference type="EMBL" id="JAUCMV010000004">
    <property type="protein sequence ID" value="KAK0402856.1"/>
    <property type="molecule type" value="Genomic_DNA"/>
</dbReference>
<gene>
    <name evidence="2" type="ORF">QR680_016577</name>
</gene>